<dbReference type="Proteomes" id="UP000325788">
    <property type="component" value="Unassembled WGS sequence"/>
</dbReference>
<gene>
    <name evidence="2" type="ORF">F4W09_15155</name>
</gene>
<evidence type="ECO:0000313" key="3">
    <source>
        <dbReference type="Proteomes" id="UP000325788"/>
    </source>
</evidence>
<dbReference type="AlphaFoldDB" id="A0A5N4WB26"/>
<evidence type="ECO:0000313" key="2">
    <source>
        <dbReference type="EMBL" id="KAB1852335.1"/>
    </source>
</evidence>
<proteinExistence type="predicted"/>
<dbReference type="EMBL" id="VXLD01000014">
    <property type="protein sequence ID" value="KAB1852335.1"/>
    <property type="molecule type" value="Genomic_DNA"/>
</dbReference>
<accession>A0A5N4WB26</accession>
<protein>
    <submittedName>
        <fullName evidence="2">Uncharacterized protein</fullName>
    </submittedName>
</protein>
<reference evidence="2 3" key="1">
    <citation type="submission" date="2019-09" db="EMBL/GenBank/DDBJ databases">
        <title>Draft genome sequence of Acinetobacter tandoii W4-4-4 isolated from environmental water sample.</title>
        <authorList>
            <person name="Wee S.K."/>
            <person name="Yan B."/>
            <person name="Mustaffa S.B."/>
            <person name="Yap E.P.H."/>
        </authorList>
    </citation>
    <scope>NUCLEOTIDE SEQUENCE [LARGE SCALE GENOMIC DNA]</scope>
    <source>
        <strain evidence="2 3">W4-4-4</strain>
    </source>
</reference>
<feature type="signal peptide" evidence="1">
    <location>
        <begin position="1"/>
        <end position="18"/>
    </location>
</feature>
<name>A0A5N4WB26_9GAMM</name>
<comment type="caution">
    <text evidence="2">The sequence shown here is derived from an EMBL/GenBank/DDBJ whole genome shotgun (WGS) entry which is preliminary data.</text>
</comment>
<sequence>MKIIIMCCCCLYSGALFASVQDNISFCEAIAIVAGNVMQQRQDDVPLSVQKSIALEYEDGVRELYEAIVEDAYDVPILLNDTQKQQAVESFKLEYFDYCEHAEASE</sequence>
<feature type="chain" id="PRO_5024455910" evidence="1">
    <location>
        <begin position="19"/>
        <end position="106"/>
    </location>
</feature>
<dbReference type="RefSeq" id="WP_151505272.1">
    <property type="nucleotide sequence ID" value="NZ_VXLD01000014.1"/>
</dbReference>
<keyword evidence="1" id="KW-0732">Signal</keyword>
<organism evidence="2 3">
    <name type="scientific">Acinetobacter tandoii</name>
    <dbReference type="NCBI Taxonomy" id="202954"/>
    <lineage>
        <taxon>Bacteria</taxon>
        <taxon>Pseudomonadati</taxon>
        <taxon>Pseudomonadota</taxon>
        <taxon>Gammaproteobacteria</taxon>
        <taxon>Moraxellales</taxon>
        <taxon>Moraxellaceae</taxon>
        <taxon>Acinetobacter</taxon>
    </lineage>
</organism>
<evidence type="ECO:0000256" key="1">
    <source>
        <dbReference type="SAM" id="SignalP"/>
    </source>
</evidence>